<dbReference type="PANTHER" id="PTHR45947">
    <property type="entry name" value="SULFOQUINOVOSYL TRANSFERASE SQD2"/>
    <property type="match status" value="1"/>
</dbReference>
<organism evidence="2 3">
    <name type="scientific">Candidatus Accumulibacter adjunctus</name>
    <dbReference type="NCBI Taxonomy" id="1454001"/>
    <lineage>
        <taxon>Bacteria</taxon>
        <taxon>Pseudomonadati</taxon>
        <taxon>Pseudomonadota</taxon>
        <taxon>Betaproteobacteria</taxon>
        <taxon>Candidatus Accumulibacter</taxon>
    </lineage>
</organism>
<name>A0A011PD02_9PROT</name>
<gene>
    <name evidence="2" type="ORF">AW08_03772</name>
</gene>
<protein>
    <submittedName>
        <fullName evidence="2">Glycogen synthase</fullName>
        <ecNumber evidence="2">2.4.1.11</ecNumber>
    </submittedName>
</protein>
<dbReference type="STRING" id="1454001.AW08_03772"/>
<evidence type="ECO:0000259" key="1">
    <source>
        <dbReference type="Pfam" id="PF00534"/>
    </source>
</evidence>
<dbReference type="PATRIC" id="fig|1454001.3.peg.3801"/>
<feature type="domain" description="Glycosyl transferase family 1" evidence="1">
    <location>
        <begin position="211"/>
        <end position="373"/>
    </location>
</feature>
<dbReference type="Proteomes" id="UP000020218">
    <property type="component" value="Unassembled WGS sequence"/>
</dbReference>
<dbReference type="InterPro" id="IPR001296">
    <property type="entry name" value="Glyco_trans_1"/>
</dbReference>
<dbReference type="InterPro" id="IPR050194">
    <property type="entry name" value="Glycosyltransferase_grp1"/>
</dbReference>
<comment type="caution">
    <text evidence="2">The sequence shown here is derived from an EMBL/GenBank/DDBJ whole genome shotgun (WGS) entry which is preliminary data.</text>
</comment>
<dbReference type="Gene3D" id="3.40.50.2000">
    <property type="entry name" value="Glycogen Phosphorylase B"/>
    <property type="match status" value="1"/>
</dbReference>
<dbReference type="Pfam" id="PF00534">
    <property type="entry name" value="Glycos_transf_1"/>
    <property type="match status" value="1"/>
</dbReference>
<evidence type="ECO:0000313" key="3">
    <source>
        <dbReference type="Proteomes" id="UP000020218"/>
    </source>
</evidence>
<dbReference type="PANTHER" id="PTHR45947:SF3">
    <property type="entry name" value="SULFOQUINOVOSYL TRANSFERASE SQD2"/>
    <property type="match status" value="1"/>
</dbReference>
<dbReference type="SUPFAM" id="SSF53756">
    <property type="entry name" value="UDP-Glycosyltransferase/glycogen phosphorylase"/>
    <property type="match status" value="1"/>
</dbReference>
<evidence type="ECO:0000313" key="2">
    <source>
        <dbReference type="EMBL" id="EXI64214.1"/>
    </source>
</evidence>
<sequence length="391" mass="44143">MRESTCQLGEGRSKAVEIVVWAYWLVLSHRGDRFLSSVNLAYLRFAASRYEKVYLLAPCREVATRPEIGIIDLPNIVFLDLPYRSGGHLKYSIDVLVSLQRLWQLPRDIPVYLRVPDPLRWLPFVMGFRRITYHFVGNPLEVLSLGNDAQLPRFLMRLLYGGEERMIAYAIRHRSESRVFFNGETLREHLALRGLGGTVVSSSTLQEAEKRELRARTGTKLIHVGYLRRSKNLDVLVDMMVALRRRDVFASLDIVGDGDHREALQEKFAAAGLSPAIKFWGHVDDRERLAVLLQDANLFVFPSLSEGSPRVVVEAMAFGTVVVSSRVGSLPTVFSDGREIVFVSHATGEGFADAVASVLGDPARLERIRQAGYAKVWEELTMQKFLARVFP</sequence>
<dbReference type="GO" id="GO:0004373">
    <property type="term" value="F:alpha-1,4-glucan glucosyltransferase (UDP-glucose donor) activity"/>
    <property type="evidence" value="ECO:0007669"/>
    <property type="project" value="UniProtKB-EC"/>
</dbReference>
<keyword evidence="2" id="KW-0328">Glycosyltransferase</keyword>
<dbReference type="EC" id="2.4.1.11" evidence="2"/>
<dbReference type="EMBL" id="JFAX01000039">
    <property type="protein sequence ID" value="EXI64214.1"/>
    <property type="molecule type" value="Genomic_DNA"/>
</dbReference>
<keyword evidence="2" id="KW-0808">Transferase</keyword>
<dbReference type="AlphaFoldDB" id="A0A011PD02"/>
<keyword evidence="3" id="KW-1185">Reference proteome</keyword>
<proteinExistence type="predicted"/>
<reference evidence="2" key="1">
    <citation type="submission" date="2014-02" db="EMBL/GenBank/DDBJ databases">
        <title>Expanding our view of genomic diversity in Candidatus Accumulibacter clades.</title>
        <authorList>
            <person name="Skennerton C.T."/>
            <person name="Barr J.J."/>
            <person name="Slater F.R."/>
            <person name="Bond P.L."/>
            <person name="Tyson G.W."/>
        </authorList>
    </citation>
    <scope>NUCLEOTIDE SEQUENCE [LARGE SCALE GENOMIC DNA]</scope>
</reference>
<accession>A0A011PD02</accession>
<dbReference type="CDD" id="cd03801">
    <property type="entry name" value="GT4_PimA-like"/>
    <property type="match status" value="1"/>
</dbReference>